<dbReference type="AlphaFoldDB" id="A0AAV2KQW1"/>
<keyword evidence="3" id="KW-1185">Reference proteome</keyword>
<reference evidence="2 3" key="1">
    <citation type="submission" date="2024-04" db="EMBL/GenBank/DDBJ databases">
        <authorList>
            <person name="Waldvogel A.-M."/>
            <person name="Schoenle A."/>
        </authorList>
    </citation>
    <scope>NUCLEOTIDE SEQUENCE [LARGE SCALE GENOMIC DNA]</scope>
</reference>
<dbReference type="Gene3D" id="2.60.40.10">
    <property type="entry name" value="Immunoglobulins"/>
    <property type="match status" value="1"/>
</dbReference>
<dbReference type="Proteomes" id="UP001497482">
    <property type="component" value="Chromosome 19"/>
</dbReference>
<evidence type="ECO:0000256" key="1">
    <source>
        <dbReference type="SAM" id="Phobius"/>
    </source>
</evidence>
<sequence length="137" mass="15154">MSSNITDVFLRIQEVKLSDSGVYSCRFYIKLDSVLENKMYLNVTSEDRPVGNNTETETRCPTDHVVPVVLGGVTALCIVITVGLSLKILRLQKAAKDQTVDTAEGSLVAARVFMATSLRSRRPNTPEHTHVVYTVIK</sequence>
<proteinExistence type="predicted"/>
<evidence type="ECO:0000313" key="2">
    <source>
        <dbReference type="EMBL" id="CAL1590464.1"/>
    </source>
</evidence>
<protein>
    <recommendedName>
        <fullName evidence="4">Immunoglobulin V-set domain-containing protein</fullName>
    </recommendedName>
</protein>
<name>A0AAV2KQW1_KNICA</name>
<dbReference type="InterPro" id="IPR036179">
    <property type="entry name" value="Ig-like_dom_sf"/>
</dbReference>
<gene>
    <name evidence="2" type="ORF">KC01_LOCUS19976</name>
</gene>
<evidence type="ECO:0008006" key="4">
    <source>
        <dbReference type="Google" id="ProtNLM"/>
    </source>
</evidence>
<accession>A0AAV2KQW1</accession>
<keyword evidence="1" id="KW-1133">Transmembrane helix</keyword>
<keyword evidence="1" id="KW-0472">Membrane</keyword>
<evidence type="ECO:0000313" key="3">
    <source>
        <dbReference type="Proteomes" id="UP001497482"/>
    </source>
</evidence>
<organism evidence="2 3">
    <name type="scientific">Knipowitschia caucasica</name>
    <name type="common">Caucasian dwarf goby</name>
    <name type="synonym">Pomatoschistus caucasicus</name>
    <dbReference type="NCBI Taxonomy" id="637954"/>
    <lineage>
        <taxon>Eukaryota</taxon>
        <taxon>Metazoa</taxon>
        <taxon>Chordata</taxon>
        <taxon>Craniata</taxon>
        <taxon>Vertebrata</taxon>
        <taxon>Euteleostomi</taxon>
        <taxon>Actinopterygii</taxon>
        <taxon>Neopterygii</taxon>
        <taxon>Teleostei</taxon>
        <taxon>Neoteleostei</taxon>
        <taxon>Acanthomorphata</taxon>
        <taxon>Gobiaria</taxon>
        <taxon>Gobiiformes</taxon>
        <taxon>Gobioidei</taxon>
        <taxon>Gobiidae</taxon>
        <taxon>Gobiinae</taxon>
        <taxon>Knipowitschia</taxon>
    </lineage>
</organism>
<dbReference type="SUPFAM" id="SSF48726">
    <property type="entry name" value="Immunoglobulin"/>
    <property type="match status" value="1"/>
</dbReference>
<keyword evidence="1" id="KW-0812">Transmembrane</keyword>
<dbReference type="EMBL" id="OZ035841">
    <property type="protein sequence ID" value="CAL1590464.1"/>
    <property type="molecule type" value="Genomic_DNA"/>
</dbReference>
<dbReference type="InterPro" id="IPR013783">
    <property type="entry name" value="Ig-like_fold"/>
</dbReference>
<feature type="transmembrane region" description="Helical" evidence="1">
    <location>
        <begin position="65"/>
        <end position="86"/>
    </location>
</feature>